<evidence type="ECO:0000256" key="2">
    <source>
        <dbReference type="ARBA" id="ARBA00022448"/>
    </source>
</evidence>
<protein>
    <submittedName>
        <fullName evidence="9">Preprotein translocase subunit SecE</fullName>
    </submittedName>
</protein>
<dbReference type="Gene3D" id="1.20.5.1030">
    <property type="entry name" value="Preprotein translocase secy subunit"/>
    <property type="match status" value="1"/>
</dbReference>
<dbReference type="AlphaFoldDB" id="A0A398DXJ4"/>
<comment type="subcellular location">
    <subcellularLocation>
        <location evidence="1">Membrane</location>
    </subcellularLocation>
</comment>
<evidence type="ECO:0000313" key="9">
    <source>
        <dbReference type="EMBL" id="RIE16607.1"/>
    </source>
</evidence>
<dbReference type="InterPro" id="IPR005807">
    <property type="entry name" value="SecE_bac"/>
</dbReference>
<evidence type="ECO:0000256" key="7">
    <source>
        <dbReference type="ARBA" id="ARBA00023136"/>
    </source>
</evidence>
<feature type="transmembrane region" description="Helical" evidence="8">
    <location>
        <begin position="62"/>
        <end position="88"/>
    </location>
</feature>
<keyword evidence="6" id="KW-0811">Translocation</keyword>
<evidence type="ECO:0000256" key="5">
    <source>
        <dbReference type="ARBA" id="ARBA00022989"/>
    </source>
</evidence>
<dbReference type="Pfam" id="PF00584">
    <property type="entry name" value="SecE"/>
    <property type="match status" value="1"/>
</dbReference>
<dbReference type="Proteomes" id="UP000266113">
    <property type="component" value="Unassembled WGS sequence"/>
</dbReference>
<evidence type="ECO:0000256" key="6">
    <source>
        <dbReference type="ARBA" id="ARBA00023010"/>
    </source>
</evidence>
<keyword evidence="4" id="KW-0653">Protein transport</keyword>
<evidence type="ECO:0000256" key="1">
    <source>
        <dbReference type="ARBA" id="ARBA00004370"/>
    </source>
</evidence>
<organism evidence="9 10">
    <name type="scientific">Candidatus Cryosericum septentrionale</name>
    <dbReference type="NCBI Taxonomy" id="2290913"/>
    <lineage>
        <taxon>Bacteria</taxon>
        <taxon>Pseudomonadati</taxon>
        <taxon>Caldisericota/Cryosericota group</taxon>
        <taxon>Candidatus Cryosericota</taxon>
        <taxon>Candidatus Cryosericia</taxon>
        <taxon>Candidatus Cryosericales</taxon>
        <taxon>Candidatus Cryosericaceae</taxon>
        <taxon>Candidatus Cryosericum</taxon>
    </lineage>
</organism>
<keyword evidence="5 8" id="KW-1133">Transmembrane helix</keyword>
<name>A0A398DXJ4_9BACT</name>
<dbReference type="OrthoDB" id="9799012at2"/>
<keyword evidence="3 8" id="KW-0812">Transmembrane</keyword>
<dbReference type="NCBIfam" id="TIGR00964">
    <property type="entry name" value="secE_bact"/>
    <property type="match status" value="1"/>
</dbReference>
<dbReference type="GO" id="GO:0006886">
    <property type="term" value="P:intracellular protein transport"/>
    <property type="evidence" value="ECO:0007669"/>
    <property type="project" value="InterPro"/>
</dbReference>
<keyword evidence="7 8" id="KW-0472">Membrane</keyword>
<dbReference type="GO" id="GO:0008320">
    <property type="term" value="F:protein transmembrane transporter activity"/>
    <property type="evidence" value="ECO:0007669"/>
    <property type="project" value="InterPro"/>
</dbReference>
<proteinExistence type="predicted"/>
<gene>
    <name evidence="9" type="primary">secE</name>
    <name evidence="9" type="ORF">SMC1_06180</name>
</gene>
<dbReference type="RefSeq" id="WP_119085909.1">
    <property type="nucleotide sequence ID" value="NZ_QXIY01000026.1"/>
</dbReference>
<dbReference type="EMBL" id="QXIY01000026">
    <property type="protein sequence ID" value="RIE16607.1"/>
    <property type="molecule type" value="Genomic_DNA"/>
</dbReference>
<dbReference type="GO" id="GO:0009306">
    <property type="term" value="P:protein secretion"/>
    <property type="evidence" value="ECO:0007669"/>
    <property type="project" value="InterPro"/>
</dbReference>
<evidence type="ECO:0000256" key="8">
    <source>
        <dbReference type="SAM" id="Phobius"/>
    </source>
</evidence>
<comment type="caution">
    <text evidence="9">The sequence shown here is derived from an EMBL/GenBank/DDBJ whole genome shotgun (WGS) entry which is preliminary data.</text>
</comment>
<accession>A0A398DXJ4</accession>
<evidence type="ECO:0000256" key="4">
    <source>
        <dbReference type="ARBA" id="ARBA00022927"/>
    </source>
</evidence>
<reference evidence="9 10" key="1">
    <citation type="submission" date="2018-09" db="EMBL/GenBank/DDBJ databases">
        <title>Discovery and Ecogenomic Context for Candidatus Cryosericales, a Global Caldiserica Order Active in Thawing Permafrost.</title>
        <authorList>
            <person name="Martinez M.A."/>
            <person name="Woodcroft B.J."/>
            <person name="Ignacio Espinoza J.C."/>
            <person name="Zayed A."/>
            <person name="Singleton C.M."/>
            <person name="Boyd J."/>
            <person name="Li Y.-F."/>
            <person name="Purvine S."/>
            <person name="Maughan H."/>
            <person name="Hodgkins S.B."/>
            <person name="Anderson D."/>
            <person name="Sederholm M."/>
            <person name="Temperton B."/>
            <person name="Saleska S.R."/>
            <person name="Tyson G.W."/>
            <person name="Rich V.I."/>
        </authorList>
    </citation>
    <scope>NUCLEOTIDE SEQUENCE [LARGE SCALE GENOMIC DNA]</scope>
    <source>
        <strain evidence="9 10">SMC1</strain>
    </source>
</reference>
<keyword evidence="2" id="KW-0813">Transport</keyword>
<evidence type="ECO:0000256" key="3">
    <source>
        <dbReference type="ARBA" id="ARBA00022692"/>
    </source>
</evidence>
<dbReference type="InterPro" id="IPR001901">
    <property type="entry name" value="Translocase_SecE/Sec61-g"/>
</dbReference>
<dbReference type="GO" id="GO:0016020">
    <property type="term" value="C:membrane"/>
    <property type="evidence" value="ECO:0007669"/>
    <property type="project" value="UniProtKB-SubCell"/>
</dbReference>
<keyword evidence="10" id="KW-1185">Reference proteome</keyword>
<evidence type="ECO:0000313" key="10">
    <source>
        <dbReference type="Proteomes" id="UP000266113"/>
    </source>
</evidence>
<dbReference type="InterPro" id="IPR038379">
    <property type="entry name" value="SecE_sf"/>
</dbReference>
<dbReference type="GO" id="GO:0006605">
    <property type="term" value="P:protein targeting"/>
    <property type="evidence" value="ECO:0007669"/>
    <property type="project" value="InterPro"/>
</dbReference>
<sequence length="89" mass="10312">MLGVRAPPGLPPSFEEERVSNTKTVKPVGIRFKNWIRSIWTEIRHRVTWPRPRELTKSGVTIIAFVAFWAIYIGAWDYLFAAALKWLIS</sequence>